<dbReference type="PANTHER" id="PTHR43000">
    <property type="entry name" value="DTDP-D-GLUCOSE 4,6-DEHYDRATASE-RELATED"/>
    <property type="match status" value="1"/>
</dbReference>
<comment type="caution">
    <text evidence="3">The sequence shown here is derived from an EMBL/GenBank/DDBJ whole genome shotgun (WGS) entry which is preliminary data.</text>
</comment>
<dbReference type="AlphaFoldDB" id="A0A6N6M751"/>
<dbReference type="Gene3D" id="3.40.50.720">
    <property type="entry name" value="NAD(P)-binding Rossmann-like Domain"/>
    <property type="match status" value="1"/>
</dbReference>
<dbReference type="RefSeq" id="WP_151167599.1">
    <property type="nucleotide sequence ID" value="NZ_WACR01000005.1"/>
</dbReference>
<dbReference type="Proteomes" id="UP000435357">
    <property type="component" value="Unassembled WGS sequence"/>
</dbReference>
<evidence type="ECO:0000259" key="2">
    <source>
        <dbReference type="Pfam" id="PF01370"/>
    </source>
</evidence>
<protein>
    <submittedName>
        <fullName evidence="3">SDR family oxidoreductase</fullName>
    </submittedName>
</protein>
<accession>A0A6N6M751</accession>
<name>A0A6N6M751_9FLAO</name>
<dbReference type="InterPro" id="IPR001509">
    <property type="entry name" value="Epimerase_deHydtase"/>
</dbReference>
<evidence type="ECO:0000313" key="4">
    <source>
        <dbReference type="Proteomes" id="UP000435357"/>
    </source>
</evidence>
<reference evidence="3 4" key="1">
    <citation type="submission" date="2019-09" db="EMBL/GenBank/DDBJ databases">
        <title>Genomes of Cryomorphaceae.</title>
        <authorList>
            <person name="Bowman J.P."/>
        </authorList>
    </citation>
    <scope>NUCLEOTIDE SEQUENCE [LARGE SCALE GENOMIC DNA]</scope>
    <source>
        <strain evidence="3 4">KCTC 52047</strain>
    </source>
</reference>
<gene>
    <name evidence="3" type="ORF">F3059_06965</name>
</gene>
<comment type="similarity">
    <text evidence="1">Belongs to the NAD(P)-dependent epimerase/dehydratase family.</text>
</comment>
<dbReference type="Gene3D" id="3.90.25.10">
    <property type="entry name" value="UDP-galactose 4-epimerase, domain 1"/>
    <property type="match status" value="1"/>
</dbReference>
<organism evidence="3 4">
    <name type="scientific">Salibacter halophilus</name>
    <dbReference type="NCBI Taxonomy" id="1803916"/>
    <lineage>
        <taxon>Bacteria</taxon>
        <taxon>Pseudomonadati</taxon>
        <taxon>Bacteroidota</taxon>
        <taxon>Flavobacteriia</taxon>
        <taxon>Flavobacteriales</taxon>
        <taxon>Salibacteraceae</taxon>
        <taxon>Salibacter</taxon>
    </lineage>
</organism>
<feature type="domain" description="NAD-dependent epimerase/dehydratase" evidence="2">
    <location>
        <begin position="3"/>
        <end position="230"/>
    </location>
</feature>
<dbReference type="EMBL" id="WACR01000005">
    <property type="protein sequence ID" value="KAB1064433.1"/>
    <property type="molecule type" value="Genomic_DNA"/>
</dbReference>
<keyword evidence="4" id="KW-1185">Reference proteome</keyword>
<evidence type="ECO:0000256" key="1">
    <source>
        <dbReference type="ARBA" id="ARBA00007637"/>
    </source>
</evidence>
<dbReference type="InterPro" id="IPR036291">
    <property type="entry name" value="NAD(P)-bd_dom_sf"/>
</dbReference>
<dbReference type="OrthoDB" id="9803111at2"/>
<evidence type="ECO:0000313" key="3">
    <source>
        <dbReference type="EMBL" id="KAB1064433.1"/>
    </source>
</evidence>
<proteinExistence type="inferred from homology"/>
<dbReference type="CDD" id="cd08946">
    <property type="entry name" value="SDR_e"/>
    <property type="match status" value="1"/>
</dbReference>
<sequence length="304" mass="34444">MKVLITGAAGYIGTELINHLEKRDEIDKIIAYDNLSRTNFNLFIGEPDKYKKVQFVRGEILDGIKLEGLLKDCDALVHLAAEVSTPFADANHHLFEQVNHWGTANVVEAAIKANIEHFIYLSSASVYGFGSEPFDVSTNPKPTTIYGISKLRGEDHAKRLKNKMNTTIIRCANVYGYNPSMRFDAVINRFMFDANYSGKVTLQGDGSQYRPFIHVENVGRGITTILLKKTEDLTINLVDRNETIDNIANEIQTVFPDMERMNVSQHLKLRSLQLKINEAFNRKLNLIPSSLNDELIKFAKKFNF</sequence>
<dbReference type="SUPFAM" id="SSF51735">
    <property type="entry name" value="NAD(P)-binding Rossmann-fold domains"/>
    <property type="match status" value="1"/>
</dbReference>
<dbReference type="Pfam" id="PF01370">
    <property type="entry name" value="Epimerase"/>
    <property type="match status" value="1"/>
</dbReference>